<reference evidence="1" key="1">
    <citation type="submission" date="2024-06" db="EMBL/GenBank/DDBJ databases">
        <title>Draft Genome Sequence of Deinococcus sonorensis Type Strain KR-87, a Biofilm Producing Representative of the Genus Deinococcus.</title>
        <authorList>
            <person name="Boren L.S."/>
            <person name="Grosso R.A."/>
            <person name="Hugenberg-Cox A.N."/>
            <person name="Hill J.T.E."/>
            <person name="Albert C.M."/>
            <person name="Tuohy J.M."/>
        </authorList>
    </citation>
    <scope>NUCLEOTIDE SEQUENCE</scope>
    <source>
        <strain evidence="1">KR-87</strain>
    </source>
</reference>
<name>A0AAU7UCG6_9DEIO</name>
<dbReference type="AlphaFoldDB" id="A0AAU7UCG6"/>
<proteinExistence type="predicted"/>
<dbReference type="RefSeq" id="WP_350244233.1">
    <property type="nucleotide sequence ID" value="NZ_CP158299.1"/>
</dbReference>
<gene>
    <name evidence="1" type="ORF">ABOD76_07705</name>
</gene>
<dbReference type="EMBL" id="CP158299">
    <property type="protein sequence ID" value="XBV86179.1"/>
    <property type="molecule type" value="Genomic_DNA"/>
</dbReference>
<sequence length="270" mass="29991">MTNEPAPDSPHPSALLAAEALLQRLFPSSTPFTRAEVQQLTLQAGVWALNAEVQRQGRNLPQQLTQQLGVLRRPPPAPAVRPPSSPPVPVELILTVRKRCEALGQPWRLNRPVRDHVTQTSYRIYPALLSRVQALQPGDGSVREYELQLTLALAYLALPEWRHRVDALLRLRYLHALTDAATQRNPDALAVAAVLADSGLPWRGRQPLRQTTKQVAMRVTTALADALKTAPPADLRCTIADLHTTLLALYVADDPLRAQMDMLLRARQRT</sequence>
<dbReference type="KEGG" id="dsc:ABOD76_07705"/>
<accession>A0AAU7UCG6</accession>
<protein>
    <submittedName>
        <fullName evidence="1">Uncharacterized protein</fullName>
    </submittedName>
</protein>
<evidence type="ECO:0000313" key="1">
    <source>
        <dbReference type="EMBL" id="XBV86179.1"/>
    </source>
</evidence>
<organism evidence="1">
    <name type="scientific">Deinococcus sonorensis KR-87</name>
    <dbReference type="NCBI Taxonomy" id="694439"/>
    <lineage>
        <taxon>Bacteria</taxon>
        <taxon>Thermotogati</taxon>
        <taxon>Deinococcota</taxon>
        <taxon>Deinococci</taxon>
        <taxon>Deinococcales</taxon>
        <taxon>Deinococcaceae</taxon>
        <taxon>Deinococcus</taxon>
    </lineage>
</organism>